<proteinExistence type="predicted"/>
<organism evidence="4 5">
    <name type="scientific">Diatrype stigma</name>
    <dbReference type="NCBI Taxonomy" id="117547"/>
    <lineage>
        <taxon>Eukaryota</taxon>
        <taxon>Fungi</taxon>
        <taxon>Dikarya</taxon>
        <taxon>Ascomycota</taxon>
        <taxon>Pezizomycotina</taxon>
        <taxon>Sordariomycetes</taxon>
        <taxon>Xylariomycetidae</taxon>
        <taxon>Xylariales</taxon>
        <taxon>Diatrypaceae</taxon>
        <taxon>Diatrype</taxon>
    </lineage>
</organism>
<protein>
    <recommendedName>
        <fullName evidence="3">Chromo domain-containing protein</fullName>
    </recommendedName>
</protein>
<dbReference type="AlphaFoldDB" id="A0AAN9U4Y9"/>
<accession>A0AAN9U4Y9</accession>
<feature type="domain" description="Chromo" evidence="3">
    <location>
        <begin position="119"/>
        <end position="199"/>
    </location>
</feature>
<comment type="caution">
    <text evidence="4">The sequence shown here is derived from an EMBL/GenBank/DDBJ whole genome shotgun (WGS) entry which is preliminary data.</text>
</comment>
<gene>
    <name evidence="4" type="ORF">SLS62_011110</name>
</gene>
<reference evidence="4 5" key="1">
    <citation type="submission" date="2024-02" db="EMBL/GenBank/DDBJ databases">
        <title>De novo assembly and annotation of 12 fungi associated with fruit tree decline syndrome in Ontario, Canada.</title>
        <authorList>
            <person name="Sulman M."/>
            <person name="Ellouze W."/>
            <person name="Ilyukhin E."/>
        </authorList>
    </citation>
    <scope>NUCLEOTIDE SEQUENCE [LARGE SCALE GENOMIC DNA]</scope>
    <source>
        <strain evidence="4 5">M11/M66-122</strain>
    </source>
</reference>
<feature type="compositionally biased region" description="Basic and acidic residues" evidence="2">
    <location>
        <begin position="63"/>
        <end position="75"/>
    </location>
</feature>
<evidence type="ECO:0000256" key="1">
    <source>
        <dbReference type="ARBA" id="ARBA00011353"/>
    </source>
</evidence>
<keyword evidence="5" id="KW-1185">Reference proteome</keyword>
<sequence>MADHINRSQSRKRRTPRSTADLGRLSHRDPVRASGQTKRSSNSSFPPRPESAADAYRHRLRQGRREASEAAERDGATASFGTSSYSNGSRTTTVHPPARVIPAKIKDNGQYAYNGESWWLVERIFAARDEPGSGGTGVPGYGDGGPIQRGELQPPARRQVLVKWVGWPKPTWEPLSNLEGKYALADFMGRHGNPEFNDGPAEVYQRWFTY</sequence>
<feature type="compositionally biased region" description="Polar residues" evidence="2">
    <location>
        <begin position="79"/>
        <end position="94"/>
    </location>
</feature>
<evidence type="ECO:0000259" key="3">
    <source>
        <dbReference type="PROSITE" id="PS50013"/>
    </source>
</evidence>
<dbReference type="PROSITE" id="PS50013">
    <property type="entry name" value="CHROMO_2"/>
    <property type="match status" value="1"/>
</dbReference>
<dbReference type="InterPro" id="IPR016197">
    <property type="entry name" value="Chromo-like_dom_sf"/>
</dbReference>
<dbReference type="SMART" id="SM00298">
    <property type="entry name" value="CHROMO"/>
    <property type="match status" value="1"/>
</dbReference>
<dbReference type="EMBL" id="JAKJXP020000170">
    <property type="protein sequence ID" value="KAK7740429.1"/>
    <property type="molecule type" value="Genomic_DNA"/>
</dbReference>
<evidence type="ECO:0000313" key="5">
    <source>
        <dbReference type="Proteomes" id="UP001320420"/>
    </source>
</evidence>
<dbReference type="Proteomes" id="UP001320420">
    <property type="component" value="Unassembled WGS sequence"/>
</dbReference>
<dbReference type="Gene3D" id="2.40.50.40">
    <property type="match status" value="1"/>
</dbReference>
<feature type="region of interest" description="Disordered" evidence="2">
    <location>
        <begin position="1"/>
        <end position="95"/>
    </location>
</feature>
<comment type="subunit">
    <text evidence="1">Component of the NuA4 histone acetyltransferase complex.</text>
</comment>
<dbReference type="InterPro" id="IPR000953">
    <property type="entry name" value="Chromo/chromo_shadow_dom"/>
</dbReference>
<feature type="compositionally biased region" description="Polar residues" evidence="2">
    <location>
        <begin position="34"/>
        <end position="45"/>
    </location>
</feature>
<evidence type="ECO:0000313" key="4">
    <source>
        <dbReference type="EMBL" id="KAK7740429.1"/>
    </source>
</evidence>
<dbReference type="SUPFAM" id="SSF54160">
    <property type="entry name" value="Chromo domain-like"/>
    <property type="match status" value="1"/>
</dbReference>
<name>A0AAN9U4Y9_9PEZI</name>
<dbReference type="GO" id="GO:0006338">
    <property type="term" value="P:chromatin remodeling"/>
    <property type="evidence" value="ECO:0007669"/>
    <property type="project" value="UniProtKB-ARBA"/>
</dbReference>
<evidence type="ECO:0000256" key="2">
    <source>
        <dbReference type="SAM" id="MobiDB-lite"/>
    </source>
</evidence>